<gene>
    <name evidence="1" type="ORF">BOO71_0000568</name>
</gene>
<dbReference type="EMBL" id="MSTI01000007">
    <property type="protein sequence ID" value="OLV20180.1"/>
    <property type="molecule type" value="Genomic_DNA"/>
</dbReference>
<dbReference type="RefSeq" id="WP_075830135.1">
    <property type="nucleotide sequence ID" value="NZ_MSTI01000007.1"/>
</dbReference>
<evidence type="ECO:0000313" key="2">
    <source>
        <dbReference type="Proteomes" id="UP000186607"/>
    </source>
</evidence>
<comment type="caution">
    <text evidence="1">The sequence shown here is derived from an EMBL/GenBank/DDBJ whole genome shotgun (WGS) entry which is preliminary data.</text>
</comment>
<evidence type="ECO:0008006" key="3">
    <source>
        <dbReference type="Google" id="ProtNLM"/>
    </source>
</evidence>
<name>A0A1U7P4U7_9DEIO</name>
<accession>A0A1U7P4U7</accession>
<keyword evidence="2" id="KW-1185">Reference proteome</keyword>
<dbReference type="AlphaFoldDB" id="A0A1U7P4U7"/>
<dbReference type="Proteomes" id="UP000186607">
    <property type="component" value="Unassembled WGS sequence"/>
</dbReference>
<protein>
    <recommendedName>
        <fullName evidence="3">DUF2303 family protein</fullName>
    </recommendedName>
</protein>
<evidence type="ECO:0000313" key="1">
    <source>
        <dbReference type="EMBL" id="OLV20180.1"/>
    </source>
</evidence>
<sequence length="261" mass="28969">MSHLDSTAIQDVERLTKEANGILIEDARPGSTHLIRNQEGEPYLFVVELDHHNTTVFDLPSLKITAEASHEAGVLEAIYVSDGQIVALCEDDDIDQRFTAVLNLPLHPAFVRVASWKQLTALTQKELTRLLRTELRDHVDPTVIDTFSALKFTNNREQTSEVRPASNALDSSIRQSVADRNGGSAPEVIKLNVPVYDIPDARGDLYEVNVYVEFDHDAGKFLLLTVHGDLRAAQEEAVSALIADLKDHAQARWPVLYGKPS</sequence>
<dbReference type="OrthoDB" id="68715at2"/>
<dbReference type="STRING" id="249408.BOO71_0000568"/>
<reference evidence="1 2" key="1">
    <citation type="submission" date="2017-01" db="EMBL/GenBank/DDBJ databases">
        <title>Genome Analysis of Deinococcus marmoris KOPRI26562.</title>
        <authorList>
            <person name="Kim J.H."/>
            <person name="Oh H.-M."/>
        </authorList>
    </citation>
    <scope>NUCLEOTIDE SEQUENCE [LARGE SCALE GENOMIC DNA]</scope>
    <source>
        <strain evidence="1 2">KOPRI26562</strain>
    </source>
</reference>
<organism evidence="1 2">
    <name type="scientific">Deinococcus marmoris</name>
    <dbReference type="NCBI Taxonomy" id="249408"/>
    <lineage>
        <taxon>Bacteria</taxon>
        <taxon>Thermotogati</taxon>
        <taxon>Deinococcota</taxon>
        <taxon>Deinococci</taxon>
        <taxon>Deinococcales</taxon>
        <taxon>Deinococcaceae</taxon>
        <taxon>Deinococcus</taxon>
    </lineage>
</organism>
<proteinExistence type="predicted"/>